<feature type="domain" description="START" evidence="1">
    <location>
        <begin position="49"/>
        <end position="211"/>
    </location>
</feature>
<keyword evidence="4" id="KW-1185">Reference proteome</keyword>
<dbReference type="Pfam" id="PF01852">
    <property type="entry name" value="START"/>
    <property type="match status" value="1"/>
</dbReference>
<reference evidence="3 4" key="1">
    <citation type="submission" date="2019-03" db="EMBL/GenBank/DDBJ databases">
        <authorList>
            <person name="Gaulin E."/>
            <person name="Dumas B."/>
        </authorList>
    </citation>
    <scope>NUCLEOTIDE SEQUENCE [LARGE SCALE GENOMIC DNA]</scope>
    <source>
        <strain evidence="3">CBS 568.67</strain>
    </source>
</reference>
<dbReference type="GO" id="GO:0008289">
    <property type="term" value="F:lipid binding"/>
    <property type="evidence" value="ECO:0007669"/>
    <property type="project" value="InterPro"/>
</dbReference>
<dbReference type="AlphaFoldDB" id="A0A485KT75"/>
<gene>
    <name evidence="3" type="primary">Aste57867_11398</name>
    <name evidence="2" type="ORF">As57867_011356</name>
    <name evidence="3" type="ORF">ASTE57867_11398</name>
</gene>
<dbReference type="Proteomes" id="UP000332933">
    <property type="component" value="Unassembled WGS sequence"/>
</dbReference>
<dbReference type="EMBL" id="VJMH01005279">
    <property type="protein sequence ID" value="KAF0697945.1"/>
    <property type="molecule type" value="Genomic_DNA"/>
</dbReference>
<evidence type="ECO:0000259" key="1">
    <source>
        <dbReference type="PROSITE" id="PS50848"/>
    </source>
</evidence>
<protein>
    <submittedName>
        <fullName evidence="3">Aste57867_11398 protein</fullName>
    </submittedName>
</protein>
<dbReference type="Gene3D" id="3.30.530.20">
    <property type="match status" value="1"/>
</dbReference>
<dbReference type="OrthoDB" id="333905at2759"/>
<accession>A0A485KT75</accession>
<evidence type="ECO:0000313" key="2">
    <source>
        <dbReference type="EMBL" id="KAF0697945.1"/>
    </source>
</evidence>
<dbReference type="SUPFAM" id="SSF55961">
    <property type="entry name" value="Bet v1-like"/>
    <property type="match status" value="1"/>
</dbReference>
<evidence type="ECO:0000313" key="4">
    <source>
        <dbReference type="Proteomes" id="UP000332933"/>
    </source>
</evidence>
<dbReference type="CDD" id="cd00177">
    <property type="entry name" value="START"/>
    <property type="match status" value="1"/>
</dbReference>
<dbReference type="PROSITE" id="PS50848">
    <property type="entry name" value="START"/>
    <property type="match status" value="1"/>
</dbReference>
<reference evidence="2" key="2">
    <citation type="submission" date="2019-06" db="EMBL/GenBank/DDBJ databases">
        <title>Genomics analysis of Aphanomyces spp. identifies a new class of oomycete effector associated with host adaptation.</title>
        <authorList>
            <person name="Gaulin E."/>
        </authorList>
    </citation>
    <scope>NUCLEOTIDE SEQUENCE</scope>
    <source>
        <strain evidence="2">CBS 578.67</strain>
    </source>
</reference>
<dbReference type="PANTHER" id="PTHR19308">
    <property type="entry name" value="PHOSPHATIDYLCHOLINE TRANSFER PROTEIN"/>
    <property type="match status" value="1"/>
</dbReference>
<dbReference type="InterPro" id="IPR051213">
    <property type="entry name" value="START_lipid_transfer"/>
</dbReference>
<dbReference type="EMBL" id="CAADRA010005300">
    <property type="protein sequence ID" value="VFT88259.1"/>
    <property type="molecule type" value="Genomic_DNA"/>
</dbReference>
<sequence length="239" mass="26682">MTFHIFHHDEDNLAHEGCVHMSRATPAKDIVDFGKESLRLLDMRESGHDSTEWHEAKHGDDVVVYRGIVDGSVWNCIKTVATIHCSAAYLCDRLNDAKAMTTFDEMSEYCHVIADIDAATGTSIRHVKAKAIFPTSARDFLVVTSAAYTDKVYTIATRSILHNDVPMDPHWVRATTLISGYVIRATGDHQCEVTMIAHMDLGGHFPAFVINLLAVDSPMGLMKRLQHLYNGKDFEPTKP</sequence>
<proteinExistence type="predicted"/>
<dbReference type="PANTHER" id="PTHR19308:SF14">
    <property type="entry name" value="START DOMAIN-CONTAINING PROTEIN"/>
    <property type="match status" value="1"/>
</dbReference>
<name>A0A485KT75_9STRA</name>
<dbReference type="InterPro" id="IPR023393">
    <property type="entry name" value="START-like_dom_sf"/>
</dbReference>
<evidence type="ECO:0000313" key="3">
    <source>
        <dbReference type="EMBL" id="VFT88259.1"/>
    </source>
</evidence>
<dbReference type="SMART" id="SM00234">
    <property type="entry name" value="START"/>
    <property type="match status" value="1"/>
</dbReference>
<dbReference type="GO" id="GO:0005737">
    <property type="term" value="C:cytoplasm"/>
    <property type="evidence" value="ECO:0007669"/>
    <property type="project" value="UniProtKB-ARBA"/>
</dbReference>
<organism evidence="3 4">
    <name type="scientific">Aphanomyces stellatus</name>
    <dbReference type="NCBI Taxonomy" id="120398"/>
    <lineage>
        <taxon>Eukaryota</taxon>
        <taxon>Sar</taxon>
        <taxon>Stramenopiles</taxon>
        <taxon>Oomycota</taxon>
        <taxon>Saprolegniomycetes</taxon>
        <taxon>Saprolegniales</taxon>
        <taxon>Verrucalvaceae</taxon>
        <taxon>Aphanomyces</taxon>
    </lineage>
</organism>
<dbReference type="InterPro" id="IPR002913">
    <property type="entry name" value="START_lipid-bd_dom"/>
</dbReference>